<dbReference type="Proteomes" id="UP001519460">
    <property type="component" value="Unassembled WGS sequence"/>
</dbReference>
<evidence type="ECO:0000313" key="8">
    <source>
        <dbReference type="Proteomes" id="UP001519460"/>
    </source>
</evidence>
<dbReference type="AlphaFoldDB" id="A0ABD0JT44"/>
<dbReference type="EMBL" id="JACVVK020000335">
    <property type="protein sequence ID" value="KAK7478038.1"/>
    <property type="molecule type" value="Genomic_DNA"/>
</dbReference>
<dbReference type="PANTHER" id="PTHR10671">
    <property type="entry name" value="EPITHELIAL MEMBRANE PROTEIN-RELATED"/>
    <property type="match status" value="1"/>
</dbReference>
<accession>A0ABD0JT44</accession>
<keyword evidence="8" id="KW-1185">Reference proteome</keyword>
<feature type="signal peptide" evidence="6">
    <location>
        <begin position="1"/>
        <end position="19"/>
    </location>
</feature>
<keyword evidence="6" id="KW-0732">Signal</keyword>
<keyword evidence="3 5" id="KW-1133">Transmembrane helix</keyword>
<protein>
    <submittedName>
        <fullName evidence="7">Uncharacterized protein</fullName>
    </submittedName>
</protein>
<reference evidence="7 8" key="1">
    <citation type="journal article" date="2023" name="Sci. Data">
        <title>Genome assembly of the Korean intertidal mud-creeper Batillaria attramentaria.</title>
        <authorList>
            <person name="Patra A.K."/>
            <person name="Ho P.T."/>
            <person name="Jun S."/>
            <person name="Lee S.J."/>
            <person name="Kim Y."/>
            <person name="Won Y.J."/>
        </authorList>
    </citation>
    <scope>NUCLEOTIDE SEQUENCE [LARGE SCALE GENOMIC DNA]</scope>
    <source>
        <strain evidence="7">Wonlab-2016</strain>
    </source>
</reference>
<evidence type="ECO:0000256" key="5">
    <source>
        <dbReference type="SAM" id="Phobius"/>
    </source>
</evidence>
<feature type="chain" id="PRO_5044849415" evidence="6">
    <location>
        <begin position="20"/>
        <end position="153"/>
    </location>
</feature>
<feature type="transmembrane region" description="Helical" evidence="5">
    <location>
        <begin position="88"/>
        <end position="112"/>
    </location>
</feature>
<sequence>MASGCVLVALVFQLVGIAGTGWLVSDPGGYGLFRVCAEGVCVRYGDEGLVAPDWLKAVQGFSIIGLLTILAVATLVVLHYVKENAAQYTIVAAIISGVSGLVILIEFAIYVAKSKDLLGNGVSLGYGFILTVIACVDCFVAAVFLFLAKNASG</sequence>
<dbReference type="InterPro" id="IPR050579">
    <property type="entry name" value="PMP-22/EMP/MP20-like"/>
</dbReference>
<gene>
    <name evidence="7" type="ORF">BaRGS_00030714</name>
</gene>
<dbReference type="Pfam" id="PF00822">
    <property type="entry name" value="PMP22_Claudin"/>
    <property type="match status" value="1"/>
</dbReference>
<comment type="caution">
    <text evidence="7">The sequence shown here is derived from an EMBL/GenBank/DDBJ whole genome shotgun (WGS) entry which is preliminary data.</text>
</comment>
<evidence type="ECO:0000256" key="3">
    <source>
        <dbReference type="ARBA" id="ARBA00022989"/>
    </source>
</evidence>
<name>A0ABD0JT44_9CAEN</name>
<dbReference type="PANTHER" id="PTHR10671:SF108">
    <property type="entry name" value="CLAUDIN FAMILY PROTEIN-RELATED"/>
    <property type="match status" value="1"/>
</dbReference>
<dbReference type="InterPro" id="IPR004031">
    <property type="entry name" value="PMP22/EMP/MP20/Claudin"/>
</dbReference>
<proteinExistence type="predicted"/>
<evidence type="ECO:0000256" key="6">
    <source>
        <dbReference type="SAM" id="SignalP"/>
    </source>
</evidence>
<organism evidence="7 8">
    <name type="scientific">Batillaria attramentaria</name>
    <dbReference type="NCBI Taxonomy" id="370345"/>
    <lineage>
        <taxon>Eukaryota</taxon>
        <taxon>Metazoa</taxon>
        <taxon>Spiralia</taxon>
        <taxon>Lophotrochozoa</taxon>
        <taxon>Mollusca</taxon>
        <taxon>Gastropoda</taxon>
        <taxon>Caenogastropoda</taxon>
        <taxon>Sorbeoconcha</taxon>
        <taxon>Cerithioidea</taxon>
        <taxon>Batillariidae</taxon>
        <taxon>Batillaria</taxon>
    </lineage>
</organism>
<dbReference type="Gene3D" id="1.20.140.150">
    <property type="match status" value="1"/>
</dbReference>
<evidence type="ECO:0000313" key="7">
    <source>
        <dbReference type="EMBL" id="KAK7478038.1"/>
    </source>
</evidence>
<evidence type="ECO:0000256" key="4">
    <source>
        <dbReference type="ARBA" id="ARBA00023136"/>
    </source>
</evidence>
<keyword evidence="4 5" id="KW-0472">Membrane</keyword>
<evidence type="ECO:0000256" key="1">
    <source>
        <dbReference type="ARBA" id="ARBA00004141"/>
    </source>
</evidence>
<keyword evidence="2 5" id="KW-0812">Transmembrane</keyword>
<feature type="transmembrane region" description="Helical" evidence="5">
    <location>
        <begin position="61"/>
        <end position="81"/>
    </location>
</feature>
<comment type="subcellular location">
    <subcellularLocation>
        <location evidence="1">Membrane</location>
        <topology evidence="1">Multi-pass membrane protein</topology>
    </subcellularLocation>
</comment>
<feature type="transmembrane region" description="Helical" evidence="5">
    <location>
        <begin position="124"/>
        <end position="148"/>
    </location>
</feature>
<evidence type="ECO:0000256" key="2">
    <source>
        <dbReference type="ARBA" id="ARBA00022692"/>
    </source>
</evidence>
<dbReference type="GO" id="GO:0016020">
    <property type="term" value="C:membrane"/>
    <property type="evidence" value="ECO:0007669"/>
    <property type="project" value="UniProtKB-SubCell"/>
</dbReference>